<evidence type="ECO:0000256" key="2">
    <source>
        <dbReference type="ARBA" id="ARBA00005766"/>
    </source>
</evidence>
<dbReference type="GO" id="GO:0005267">
    <property type="term" value="F:potassium channel activity"/>
    <property type="evidence" value="ECO:0007669"/>
    <property type="project" value="UniProtKB-KW"/>
</dbReference>
<keyword evidence="7" id="KW-0630">Potassium</keyword>
<dbReference type="Proteomes" id="UP000504633">
    <property type="component" value="Unplaced"/>
</dbReference>
<dbReference type="KEGG" id="dhe:111604674"/>
<keyword evidence="9" id="KW-0406">Ion transport</keyword>
<keyword evidence="4" id="KW-0633">Potassium transport</keyword>
<dbReference type="GO" id="GO:0012505">
    <property type="term" value="C:endomembrane system"/>
    <property type="evidence" value="ECO:0007669"/>
    <property type="project" value="UniProtKB-SubCell"/>
</dbReference>
<evidence type="ECO:0000256" key="4">
    <source>
        <dbReference type="ARBA" id="ARBA00022538"/>
    </source>
</evidence>
<gene>
    <name evidence="14" type="primary">LOC111604674</name>
</gene>
<keyword evidence="8 12" id="KW-1133">Transmembrane helix</keyword>
<dbReference type="RefSeq" id="XP_023178603.1">
    <property type="nucleotide sequence ID" value="XM_023322835.2"/>
</dbReference>
<evidence type="ECO:0000256" key="8">
    <source>
        <dbReference type="ARBA" id="ARBA00022989"/>
    </source>
</evidence>
<comment type="similarity">
    <text evidence="2">Belongs to the TMEM38 family.</text>
</comment>
<organism evidence="13 14">
    <name type="scientific">Drosophila hydei</name>
    <name type="common">Fruit fly</name>
    <dbReference type="NCBI Taxonomy" id="7224"/>
    <lineage>
        <taxon>Eukaryota</taxon>
        <taxon>Metazoa</taxon>
        <taxon>Ecdysozoa</taxon>
        <taxon>Arthropoda</taxon>
        <taxon>Hexapoda</taxon>
        <taxon>Insecta</taxon>
        <taxon>Pterygota</taxon>
        <taxon>Neoptera</taxon>
        <taxon>Endopterygota</taxon>
        <taxon>Diptera</taxon>
        <taxon>Brachycera</taxon>
        <taxon>Muscomorpha</taxon>
        <taxon>Ephydroidea</taxon>
        <taxon>Drosophilidae</taxon>
        <taxon>Drosophila</taxon>
    </lineage>
</organism>
<evidence type="ECO:0000256" key="9">
    <source>
        <dbReference type="ARBA" id="ARBA00023065"/>
    </source>
</evidence>
<accession>A0A6J1MD21</accession>
<feature type="transmembrane region" description="Helical" evidence="12">
    <location>
        <begin position="49"/>
        <end position="71"/>
    </location>
</feature>
<evidence type="ECO:0000256" key="11">
    <source>
        <dbReference type="ARBA" id="ARBA00023303"/>
    </source>
</evidence>
<evidence type="ECO:0000256" key="5">
    <source>
        <dbReference type="ARBA" id="ARBA00022692"/>
    </source>
</evidence>
<dbReference type="GeneID" id="111604674"/>
<keyword evidence="5 12" id="KW-0812">Transmembrane</keyword>
<evidence type="ECO:0000256" key="10">
    <source>
        <dbReference type="ARBA" id="ARBA00023136"/>
    </source>
</evidence>
<dbReference type="OMA" id="LLSSCMW"/>
<dbReference type="Pfam" id="PF05197">
    <property type="entry name" value="TRIC"/>
    <property type="match status" value="1"/>
</dbReference>
<keyword evidence="11" id="KW-0407">Ion channel</keyword>
<dbReference type="GO" id="GO:0042802">
    <property type="term" value="F:identical protein binding"/>
    <property type="evidence" value="ECO:0007669"/>
    <property type="project" value="InterPro"/>
</dbReference>
<dbReference type="OrthoDB" id="195817at2759"/>
<evidence type="ECO:0000256" key="1">
    <source>
        <dbReference type="ARBA" id="ARBA00004127"/>
    </source>
</evidence>
<dbReference type="PANTHER" id="PTHR12454:SF11">
    <property type="entry name" value="GH25683P"/>
    <property type="match status" value="1"/>
</dbReference>
<evidence type="ECO:0000313" key="13">
    <source>
        <dbReference type="Proteomes" id="UP000504633"/>
    </source>
</evidence>
<dbReference type="GO" id="GO:0016020">
    <property type="term" value="C:membrane"/>
    <property type="evidence" value="ECO:0007669"/>
    <property type="project" value="InterPro"/>
</dbReference>
<sequence>MYLQQHLKQLSNHIIFRSLHYVFIAVQLRDELTKTSAGRSCQKTRPFTVWLTHILLSYAGDILVNLLLGVLPLEPLNNGQDVALCTAAWYIVFYSPFDVVHAAARNVFCRSLVAPVTAINQVLHIERGVQLATKIYGRNASLPILIIGTVIGSGAEFLKPVAALLINRCQLQNVAYVKLSTNSKLALGITCLYLMQLNHGCLLFGLRRRELRIYVLLGLSIFKICAVFYRVDHVIWELENRLCYALFGGLNADLNKFFKRKIALASRKSFTKLD</sequence>
<comment type="subcellular location">
    <subcellularLocation>
        <location evidence="1">Endomembrane system</location>
        <topology evidence="1">Multi-pass membrane protein</topology>
    </subcellularLocation>
</comment>
<evidence type="ECO:0000256" key="3">
    <source>
        <dbReference type="ARBA" id="ARBA00022448"/>
    </source>
</evidence>
<feature type="transmembrane region" description="Helical" evidence="12">
    <location>
        <begin position="213"/>
        <end position="231"/>
    </location>
</feature>
<feature type="transmembrane region" description="Helical" evidence="12">
    <location>
        <begin position="185"/>
        <end position="206"/>
    </location>
</feature>
<evidence type="ECO:0000256" key="7">
    <source>
        <dbReference type="ARBA" id="ARBA00022958"/>
    </source>
</evidence>
<evidence type="ECO:0000256" key="12">
    <source>
        <dbReference type="SAM" id="Phobius"/>
    </source>
</evidence>
<dbReference type="InterPro" id="IPR007866">
    <property type="entry name" value="TRIC_channel"/>
</dbReference>
<evidence type="ECO:0000313" key="14">
    <source>
        <dbReference type="RefSeq" id="XP_023178603.1"/>
    </source>
</evidence>
<dbReference type="PANTHER" id="PTHR12454">
    <property type="entry name" value="TRIMERIC INTRACELLULAR CATION CHANNEL"/>
    <property type="match status" value="1"/>
</dbReference>
<keyword evidence="13" id="KW-1185">Reference proteome</keyword>
<keyword evidence="10 12" id="KW-0472">Membrane</keyword>
<keyword evidence="6" id="KW-0631">Potassium channel</keyword>
<reference evidence="14" key="1">
    <citation type="submission" date="2025-08" db="UniProtKB">
        <authorList>
            <consortium name="RefSeq"/>
        </authorList>
    </citation>
    <scope>IDENTIFICATION</scope>
    <source>
        <strain evidence="14">15085-1641.00</strain>
        <tissue evidence="14">Whole body</tissue>
    </source>
</reference>
<protein>
    <submittedName>
        <fullName evidence="14">Trimeric intracellular cation channel type 1B.2</fullName>
    </submittedName>
</protein>
<dbReference type="AlphaFoldDB" id="A0A6J1MD21"/>
<keyword evidence="3" id="KW-0813">Transport</keyword>
<proteinExistence type="inferred from homology"/>
<name>A0A6J1MD21_DROHY</name>
<evidence type="ECO:0000256" key="6">
    <source>
        <dbReference type="ARBA" id="ARBA00022826"/>
    </source>
</evidence>